<evidence type="ECO:0000313" key="5">
    <source>
        <dbReference type="Proteomes" id="UP000193484"/>
    </source>
</evidence>
<feature type="signal peptide" evidence="2">
    <location>
        <begin position="1"/>
        <end position="25"/>
    </location>
</feature>
<protein>
    <recommendedName>
        <fullName evidence="3">DUF305 domain-containing protein</fullName>
    </recommendedName>
</protein>
<name>A0A1X1RNB6_MYCFA</name>
<dbReference type="AlphaFoldDB" id="A0A1X1RNB6"/>
<gene>
    <name evidence="4" type="ORF">AWC04_00960</name>
</gene>
<evidence type="ECO:0000256" key="2">
    <source>
        <dbReference type="SAM" id="SignalP"/>
    </source>
</evidence>
<dbReference type="PANTHER" id="PTHR36933">
    <property type="entry name" value="SLL0788 PROTEIN"/>
    <property type="match status" value="1"/>
</dbReference>
<dbReference type="STRING" id="1793.AWC04_00960"/>
<dbReference type="EMBL" id="LQOJ01000004">
    <property type="protein sequence ID" value="ORV10171.1"/>
    <property type="molecule type" value="Genomic_DNA"/>
</dbReference>
<accession>A0A1X1RNB6</accession>
<feature type="region of interest" description="Disordered" evidence="1">
    <location>
        <begin position="32"/>
        <end position="54"/>
    </location>
</feature>
<dbReference type="Gene3D" id="1.20.1260.10">
    <property type="match status" value="1"/>
</dbReference>
<feature type="chain" id="PRO_5039672769" description="DUF305 domain-containing protein" evidence="2">
    <location>
        <begin position="26"/>
        <end position="212"/>
    </location>
</feature>
<comment type="caution">
    <text evidence="4">The sequence shown here is derived from an EMBL/GenBank/DDBJ whole genome shotgun (WGS) entry which is preliminary data.</text>
</comment>
<keyword evidence="2" id="KW-0732">Signal</keyword>
<sequence>MFAMTSQPKKLTARLGIALAAVALAVSMSSCGTTTEGDHGGQGHGTSAEADGPHNAADLTFAEQMIPHHQQAIELVDLLPGRTANAEVVELAGKIRDAQRPEITTMTGWIEQWQPKDGGTTSEHHGSGHQPGMAGMAGMVDDATMTKLKAASGPEFDKLWLTAMIAHHEGAIEMARTELSGGQNEQAKELAQQIIDGQQAEITQMKTMLGNA</sequence>
<dbReference type="Pfam" id="PF03713">
    <property type="entry name" value="DUF305"/>
    <property type="match status" value="1"/>
</dbReference>
<dbReference type="InterPro" id="IPR005183">
    <property type="entry name" value="DUF305_CopM-like"/>
</dbReference>
<dbReference type="Proteomes" id="UP000193484">
    <property type="component" value="Unassembled WGS sequence"/>
</dbReference>
<evidence type="ECO:0000259" key="3">
    <source>
        <dbReference type="Pfam" id="PF03713"/>
    </source>
</evidence>
<dbReference type="PANTHER" id="PTHR36933:SF1">
    <property type="entry name" value="SLL0788 PROTEIN"/>
    <property type="match status" value="1"/>
</dbReference>
<feature type="domain" description="DUF305" evidence="3">
    <location>
        <begin position="58"/>
        <end position="209"/>
    </location>
</feature>
<organism evidence="4 5">
    <name type="scientific">Mycolicibacterium fallax</name>
    <name type="common">Mycobacterium fallax</name>
    <dbReference type="NCBI Taxonomy" id="1793"/>
    <lineage>
        <taxon>Bacteria</taxon>
        <taxon>Bacillati</taxon>
        <taxon>Actinomycetota</taxon>
        <taxon>Actinomycetes</taxon>
        <taxon>Mycobacteriales</taxon>
        <taxon>Mycobacteriaceae</taxon>
        <taxon>Mycolicibacterium</taxon>
    </lineage>
</organism>
<evidence type="ECO:0000256" key="1">
    <source>
        <dbReference type="SAM" id="MobiDB-lite"/>
    </source>
</evidence>
<proteinExistence type="predicted"/>
<dbReference type="InterPro" id="IPR012347">
    <property type="entry name" value="Ferritin-like"/>
</dbReference>
<evidence type="ECO:0000313" key="4">
    <source>
        <dbReference type="EMBL" id="ORV10171.1"/>
    </source>
</evidence>
<keyword evidence="5" id="KW-1185">Reference proteome</keyword>
<reference evidence="4 5" key="1">
    <citation type="submission" date="2016-01" db="EMBL/GenBank/DDBJ databases">
        <title>The new phylogeny of the genus Mycobacterium.</title>
        <authorList>
            <person name="Tarcisio F."/>
            <person name="Conor M."/>
            <person name="Antonella G."/>
            <person name="Elisabetta G."/>
            <person name="Giulia F.S."/>
            <person name="Sara T."/>
            <person name="Anna F."/>
            <person name="Clotilde B."/>
            <person name="Roberto B."/>
            <person name="Veronica D.S."/>
            <person name="Fabio R."/>
            <person name="Monica P."/>
            <person name="Olivier J."/>
            <person name="Enrico T."/>
            <person name="Nicola S."/>
        </authorList>
    </citation>
    <scope>NUCLEOTIDE SEQUENCE [LARGE SCALE GENOMIC DNA]</scope>
    <source>
        <strain evidence="4 5">DSM 44179</strain>
    </source>
</reference>